<dbReference type="RefSeq" id="WP_331790736.1">
    <property type="nucleotide sequence ID" value="NZ_BAAAUO010000005.1"/>
</dbReference>
<name>A0ABU7V3S8_9MICO</name>
<dbReference type="Gene3D" id="2.60.40.1120">
    <property type="entry name" value="Carboxypeptidase-like, regulatory domain"/>
    <property type="match status" value="1"/>
</dbReference>
<comment type="caution">
    <text evidence="3">The sequence shown here is derived from an EMBL/GenBank/DDBJ whole genome shotgun (WGS) entry which is preliminary data.</text>
</comment>
<keyword evidence="1" id="KW-1133">Transmembrane helix</keyword>
<gene>
    <name evidence="3" type="ORF">V2V91_03060</name>
</gene>
<feature type="chain" id="PRO_5045884294" evidence="2">
    <location>
        <begin position="28"/>
        <end position="181"/>
    </location>
</feature>
<dbReference type="EMBL" id="JAZHOV010000002">
    <property type="protein sequence ID" value="MEF2254118.1"/>
    <property type="molecule type" value="Genomic_DNA"/>
</dbReference>
<evidence type="ECO:0000256" key="2">
    <source>
        <dbReference type="SAM" id="SignalP"/>
    </source>
</evidence>
<evidence type="ECO:0000313" key="4">
    <source>
        <dbReference type="Proteomes" id="UP001351900"/>
    </source>
</evidence>
<protein>
    <submittedName>
        <fullName evidence="3">Uncharacterized protein</fullName>
    </submittedName>
</protein>
<accession>A0ABU7V3S8</accession>
<evidence type="ECO:0000313" key="3">
    <source>
        <dbReference type="EMBL" id="MEF2254118.1"/>
    </source>
</evidence>
<dbReference type="Proteomes" id="UP001351900">
    <property type="component" value="Unassembled WGS sequence"/>
</dbReference>
<dbReference type="SUPFAM" id="SSF49464">
    <property type="entry name" value="Carboxypeptidase regulatory domain-like"/>
    <property type="match status" value="1"/>
</dbReference>
<feature type="transmembrane region" description="Helical" evidence="1">
    <location>
        <begin position="153"/>
        <end position="174"/>
    </location>
</feature>
<sequence length="181" mass="17476">MKSLRTKIAAVVIAVAAIIAAPAAASAYTPSGPTAGVTASGSLTPGGTITLVAGGYAPNTPVRFTVTGENGAGITLAMVKFVSSTSPVFGPYSANGSGVASSAGVVLPSNASGTYTVTASAPGYTNQTTQFVVGSSAGGGGLSDTGFDATSMLGVWIGGGVLLLGGVLVTVFAARRERQDA</sequence>
<feature type="signal peptide" evidence="2">
    <location>
        <begin position="1"/>
        <end position="27"/>
    </location>
</feature>
<proteinExistence type="predicted"/>
<evidence type="ECO:0000256" key="1">
    <source>
        <dbReference type="SAM" id="Phobius"/>
    </source>
</evidence>
<organism evidence="3 4">
    <name type="scientific">Microbacterium schleiferi</name>
    <dbReference type="NCBI Taxonomy" id="69362"/>
    <lineage>
        <taxon>Bacteria</taxon>
        <taxon>Bacillati</taxon>
        <taxon>Actinomycetota</taxon>
        <taxon>Actinomycetes</taxon>
        <taxon>Micrococcales</taxon>
        <taxon>Microbacteriaceae</taxon>
        <taxon>Microbacterium</taxon>
    </lineage>
</organism>
<keyword evidence="4" id="KW-1185">Reference proteome</keyword>
<dbReference type="InterPro" id="IPR008969">
    <property type="entry name" value="CarboxyPept-like_regulatory"/>
</dbReference>
<reference evidence="3 4" key="1">
    <citation type="submission" date="2024-01" db="EMBL/GenBank/DDBJ databases">
        <title>the genome sequence of strain Microbacterium schleiferi NBRC 15075.</title>
        <authorList>
            <person name="Ding Y."/>
            <person name="Zhang G."/>
        </authorList>
    </citation>
    <scope>NUCLEOTIDE SEQUENCE [LARGE SCALE GENOMIC DNA]</scope>
    <source>
        <strain evidence="3 4">NBRC 15075</strain>
    </source>
</reference>
<keyword evidence="1" id="KW-0812">Transmembrane</keyword>
<keyword evidence="1" id="KW-0472">Membrane</keyword>
<keyword evidence="2" id="KW-0732">Signal</keyword>